<proteinExistence type="predicted"/>
<accession>A0A553SMP6</accession>
<reference evidence="3" key="1">
    <citation type="submission" date="2018-10" db="EMBL/GenBank/DDBJ databases">
        <title>FDA dAtabase for Regulatory Grade micrObial Sequences (FDA-ARGOS): Supporting development and validation of Infectious Disease Dx tests.</title>
        <authorList>
            <person name="Minogue T."/>
            <person name="Wolcott M."/>
            <person name="Wasieloski L."/>
            <person name="Aguilar W."/>
            <person name="Moore D."/>
            <person name="Tallon L."/>
            <person name="Sadzewicz L."/>
            <person name="Sengamalay N."/>
            <person name="Ott S."/>
            <person name="Godinez A."/>
            <person name="Nagaraj S."/>
            <person name="Vavikolanu K."/>
            <person name="Vyas G."/>
            <person name="Nadendla S."/>
            <person name="George J."/>
            <person name="Sichtig H."/>
        </authorList>
    </citation>
    <scope>NUCLEOTIDE SEQUENCE [LARGE SCALE GENOMIC DNA]</scope>
    <source>
        <strain evidence="3">FDAARGOS_343</strain>
    </source>
</reference>
<evidence type="ECO:0000259" key="1">
    <source>
        <dbReference type="SMART" id="SM00914"/>
    </source>
</evidence>
<comment type="caution">
    <text evidence="2">The sequence shown here is derived from an EMBL/GenBank/DDBJ whole genome shotgun (WGS) entry which is preliminary data.</text>
</comment>
<dbReference type="EMBL" id="RIBP01000004">
    <property type="protein sequence ID" value="TRZ38274.1"/>
    <property type="molecule type" value="Genomic_DNA"/>
</dbReference>
<name>A0A553SMP6_NIACI</name>
<dbReference type="SMART" id="SM00914">
    <property type="entry name" value="IDEAL"/>
    <property type="match status" value="1"/>
</dbReference>
<organism evidence="2 3">
    <name type="scientific">Niallia circulans</name>
    <name type="common">Bacillus circulans</name>
    <dbReference type="NCBI Taxonomy" id="1397"/>
    <lineage>
        <taxon>Bacteria</taxon>
        <taxon>Bacillati</taxon>
        <taxon>Bacillota</taxon>
        <taxon>Bacilli</taxon>
        <taxon>Bacillales</taxon>
        <taxon>Bacillaceae</taxon>
        <taxon>Niallia</taxon>
    </lineage>
</organism>
<evidence type="ECO:0000313" key="3">
    <source>
        <dbReference type="Proteomes" id="UP000319837"/>
    </source>
</evidence>
<dbReference type="Proteomes" id="UP000319837">
    <property type="component" value="Unassembled WGS sequence"/>
</dbReference>
<feature type="domain" description="IDEAL" evidence="1">
    <location>
        <begin position="25"/>
        <end position="61"/>
    </location>
</feature>
<evidence type="ECO:0000313" key="2">
    <source>
        <dbReference type="EMBL" id="TRZ38274.1"/>
    </source>
</evidence>
<sequence>MEKYLLNAPQQSEGNVVDSLLAEMVLEKALYNFRKEKIEKQIDETLIAGDKEEFLRLTDELKKLS</sequence>
<dbReference type="RefSeq" id="WP_185766545.1">
    <property type="nucleotide sequence ID" value="NZ_RIBP01000004.1"/>
</dbReference>
<dbReference type="AlphaFoldDB" id="A0A553SMP6"/>
<dbReference type="Pfam" id="PF08858">
    <property type="entry name" value="IDEAL"/>
    <property type="match status" value="1"/>
</dbReference>
<dbReference type="InterPro" id="IPR027393">
    <property type="entry name" value="Virus_scaffolding_prot_C"/>
</dbReference>
<dbReference type="InterPro" id="IPR014957">
    <property type="entry name" value="IDEAL_dom"/>
</dbReference>
<gene>
    <name evidence="2" type="ORF">CEQ21_23010</name>
</gene>
<dbReference type="Gene3D" id="4.10.810.10">
    <property type="entry name" value="Virus Scaffolding Protein, Chain A"/>
    <property type="match status" value="1"/>
</dbReference>
<protein>
    <submittedName>
        <fullName evidence="2">IDEAL domain-containing protein</fullName>
    </submittedName>
</protein>